<feature type="domain" description="DUF7904" evidence="3">
    <location>
        <begin position="1239"/>
        <end position="1323"/>
    </location>
</feature>
<dbReference type="RefSeq" id="XP_020116176.1">
    <property type="nucleotide sequence ID" value="XM_020263728.1"/>
</dbReference>
<feature type="compositionally biased region" description="Polar residues" evidence="1">
    <location>
        <begin position="203"/>
        <end position="214"/>
    </location>
</feature>
<evidence type="ECO:0000313" key="4">
    <source>
        <dbReference type="EMBL" id="OKL56055.1"/>
    </source>
</evidence>
<feature type="compositionally biased region" description="Basic residues" evidence="1">
    <location>
        <begin position="931"/>
        <end position="942"/>
    </location>
</feature>
<feature type="compositionally biased region" description="Low complexity" evidence="1">
    <location>
        <begin position="255"/>
        <end position="276"/>
    </location>
</feature>
<feature type="compositionally biased region" description="Polar residues" evidence="1">
    <location>
        <begin position="168"/>
        <end position="181"/>
    </location>
</feature>
<feature type="compositionally biased region" description="Basic and acidic residues" evidence="1">
    <location>
        <begin position="808"/>
        <end position="825"/>
    </location>
</feature>
<feature type="compositionally biased region" description="Polar residues" evidence="1">
    <location>
        <begin position="244"/>
        <end position="254"/>
    </location>
</feature>
<evidence type="ECO:0000256" key="1">
    <source>
        <dbReference type="SAM" id="MobiDB-lite"/>
    </source>
</evidence>
<feature type="compositionally biased region" description="Basic and acidic residues" evidence="1">
    <location>
        <begin position="131"/>
        <end position="142"/>
    </location>
</feature>
<dbReference type="InterPro" id="IPR029006">
    <property type="entry name" value="ADF-H/Gelsolin-like_dom_sf"/>
</dbReference>
<feature type="compositionally biased region" description="Polar residues" evidence="1">
    <location>
        <begin position="412"/>
        <end position="422"/>
    </location>
</feature>
<dbReference type="GO" id="GO:0005737">
    <property type="term" value="C:cytoplasm"/>
    <property type="evidence" value="ECO:0007669"/>
    <property type="project" value="TreeGrafter"/>
</dbReference>
<feature type="compositionally biased region" description="Polar residues" evidence="1">
    <location>
        <begin position="1173"/>
        <end position="1196"/>
    </location>
</feature>
<dbReference type="EMBL" id="LFMY01000016">
    <property type="protein sequence ID" value="OKL56055.1"/>
    <property type="molecule type" value="Genomic_DNA"/>
</dbReference>
<feature type="compositionally biased region" description="Polar residues" evidence="1">
    <location>
        <begin position="448"/>
        <end position="469"/>
    </location>
</feature>
<dbReference type="Pfam" id="PF25480">
    <property type="entry name" value="DUF7904"/>
    <property type="match status" value="1"/>
</dbReference>
<dbReference type="InterPro" id="IPR007122">
    <property type="entry name" value="Villin/Gelsolin"/>
</dbReference>
<feature type="compositionally biased region" description="Polar residues" evidence="1">
    <location>
        <begin position="1039"/>
        <end position="1059"/>
    </location>
</feature>
<gene>
    <name evidence="4" type="ORF">UA08_08629</name>
</gene>
<proteinExistence type="predicted"/>
<feature type="region of interest" description="Disordered" evidence="1">
    <location>
        <begin position="686"/>
        <end position="1117"/>
    </location>
</feature>
<feature type="region of interest" description="Disordered" evidence="1">
    <location>
        <begin position="19"/>
        <end position="671"/>
    </location>
</feature>
<feature type="compositionally biased region" description="Basic and acidic residues" evidence="1">
    <location>
        <begin position="401"/>
        <end position="411"/>
    </location>
</feature>
<feature type="compositionally biased region" description="Acidic residues" evidence="1">
    <location>
        <begin position="154"/>
        <end position="166"/>
    </location>
</feature>
<dbReference type="GO" id="GO:0008154">
    <property type="term" value="P:actin polymerization or depolymerization"/>
    <property type="evidence" value="ECO:0007669"/>
    <property type="project" value="TreeGrafter"/>
</dbReference>
<accession>A0A225ANP9</accession>
<reference evidence="4 5" key="1">
    <citation type="submission" date="2015-06" db="EMBL/GenBank/DDBJ databases">
        <title>Talaromyces atroroseus IBT 11181 draft genome.</title>
        <authorList>
            <person name="Rasmussen K.B."/>
            <person name="Rasmussen S."/>
            <person name="Petersen B."/>
            <person name="Sicheritz-Ponten T."/>
            <person name="Mortensen U.H."/>
            <person name="Thrane U."/>
        </authorList>
    </citation>
    <scope>NUCLEOTIDE SEQUENCE [LARGE SCALE GENOMIC DNA]</scope>
    <source>
        <strain evidence="4 5">IBT 11181</strain>
    </source>
</reference>
<sequence>MDGGSEDVNEFLLRIRELGDKRVKEDEERTRKLEEEILQGRKERQARRAERARSISPTKDFASPVTPTSALASHKSFPLLPPQVLQPSGNSFEQDALSSLKAYCEEPHHESGRSIPSTPPRQPELSSVTKESAEELKEHAAPEKTPLTPQETMDTVDDTMPLEEDVTPSRSQISQALSSKDPTWFRQTADREKSSLALRRSAENTMSETSSTEGSFRLPGLTRDSTAEPEKARDWVGEDRSRSPSRASSTFAANSSIGNRYSSVSSVSTSGLGSPVPLSTQRLDARKTEQQPSNDDRAPLSPSRTSPERSVSPTKGLGGFVQSAMMKRSDSISKRWSVQSPANLSRSNSIVSNRSGVGRSAFGSDMLPDPKPIREHSPLSPSRPGSSHSEATVVHHTKSNGVKDNDQEKIQGDTSFTKPSLHTRTRSSVSSVKTGTDEAIHGDVEPQTPRSPSKSIDQKRWSPTKSSWLESALNRPESPRTKTTPVTQQPAWLRDLSKARQSRASVDLGRPASSGEATPSGLMRSPQIGSHSKSPSASQITISNINATVSSATEDRATPDNDKNAQLSTSDVKDNIEITPNDSNESVAATSEVDSKPSSISKAPPPALPNKPKTVAVTTDHGVSHAKPQPGVVDFRSNLRRREATSGSPTQAEPEFKNVFGKLRKTEKSNYKAPDVFKDNIMKGKAALNATGGPKKSDRVDEFRESILKQKDAMKAGGGSIRRTGEENGSIPSKPPVPIPEALSRRTHLTRTDSTKSNLSSFSSTSPTKSSELEGRPRPLSVSTSQTGGNSPSVESSPQLPLAASTIEPKKPLNMDPNAREREPDSEASSLLAVLTEENKNKETGPPVRPLPSKVLVGASTKTTAEPRGLTTKGHIADRLNPALAGMLSRGPPRSGGETENSANNILSTSLPTPSTQEPEPKPRATLTHMTKGRARGPKRRLPASNKSGPKQAKEEGGRSRTELNEEKKSVSESVERKPSSENVRSPPVPAKKLDTRPVLPSIPDEPAVERRKPLIPSKSPDIPKSVLISPDSKASPLSKEQSVSNQPSNILLSKSHTSPAIPPKSGSLRKVSTSSDKNPPSNEKPTPPPKSAPLPSTPTPSNATPSPSFTSKLKDTIVNSANTSPLQTRFGLGMGLGSSFFQSRPESPLGNKKSSQLNKSPASPPVPPKKNLTISSQVSDGTRRPSLTSPVPRTSESAGVISEFFDTVPKSSDRVDIDPQLVLTTETDELKTRTIRKQIWEITGDGKKQDLPIHQEYILFEGSMTEAYLWLGDEVAEAAMEDAQIFARRVARENGARLELIRQGKEPAKFVEALGGIMITRRGSSSRSSSSALYMLCGRRHLGQIAFDEVDVSRRSLCSGFPFVISAKFGKLYLWKGKGSGADEVGGARLIGMNLGLTGEIEEVSEGEEPESFFDVFPDSKTAEPMVTSEHWHLKPRHDKYRCRLLRIDHMLGQKGGFWNRRGSSSPVTRPNDTVQEIDPFCQKDLRFSEIYILDAFFEIYVIIGRDAKSRPAEFASALVFAHEYGILAVSLQDRPFIPKSYVAMGGIPDCCTVAFRKWDRKLWATTPHILPLNAAIEAIRS</sequence>
<dbReference type="GO" id="GO:0015629">
    <property type="term" value="C:actin cytoskeleton"/>
    <property type="evidence" value="ECO:0007669"/>
    <property type="project" value="TreeGrafter"/>
</dbReference>
<protein>
    <submittedName>
        <fullName evidence="4">Uncharacterized protein</fullName>
    </submittedName>
</protein>
<feature type="compositionally biased region" description="Polar residues" evidence="1">
    <location>
        <begin position="302"/>
        <end position="313"/>
    </location>
</feature>
<feature type="compositionally biased region" description="Basic and acidic residues" evidence="1">
    <location>
        <begin position="283"/>
        <end position="298"/>
    </location>
</feature>
<feature type="compositionally biased region" description="Polar residues" evidence="1">
    <location>
        <begin position="334"/>
        <end position="355"/>
    </location>
</feature>
<feature type="compositionally biased region" description="Basic and acidic residues" evidence="1">
    <location>
        <begin position="952"/>
        <end position="980"/>
    </location>
</feature>
<dbReference type="GO" id="GO:0051015">
    <property type="term" value="F:actin filament binding"/>
    <property type="evidence" value="ECO:0007669"/>
    <property type="project" value="InterPro"/>
</dbReference>
<feature type="compositionally biased region" description="Polar residues" evidence="1">
    <location>
        <begin position="379"/>
        <end position="390"/>
    </location>
</feature>
<feature type="compositionally biased region" description="Polar residues" evidence="1">
    <location>
        <begin position="781"/>
        <end position="799"/>
    </location>
</feature>
<organism evidence="4 5">
    <name type="scientific">Talaromyces atroroseus</name>
    <dbReference type="NCBI Taxonomy" id="1441469"/>
    <lineage>
        <taxon>Eukaryota</taxon>
        <taxon>Fungi</taxon>
        <taxon>Dikarya</taxon>
        <taxon>Ascomycota</taxon>
        <taxon>Pezizomycotina</taxon>
        <taxon>Eurotiomycetes</taxon>
        <taxon>Eurotiomycetidae</taxon>
        <taxon>Eurotiales</taxon>
        <taxon>Trichocomaceae</taxon>
        <taxon>Talaromyces</taxon>
        <taxon>Talaromyces sect. Trachyspermi</taxon>
    </lineage>
</organism>
<dbReference type="InterPro" id="IPR025118">
    <property type="entry name" value="DUF4045"/>
</dbReference>
<feature type="compositionally biased region" description="Basic and acidic residues" evidence="1">
    <location>
        <begin position="225"/>
        <end position="242"/>
    </location>
</feature>
<dbReference type="GO" id="GO:0005546">
    <property type="term" value="F:phosphatidylinositol-4,5-bisphosphate binding"/>
    <property type="evidence" value="ECO:0007669"/>
    <property type="project" value="TreeGrafter"/>
</dbReference>
<feature type="compositionally biased region" description="Basic and acidic residues" evidence="1">
    <location>
        <begin position="19"/>
        <end position="53"/>
    </location>
</feature>
<dbReference type="PANTHER" id="PTHR11977:SF133">
    <property type="entry name" value="DUF4045 DOMAIN-CONTAINING PROTEIN"/>
    <property type="match status" value="1"/>
</dbReference>
<dbReference type="Pfam" id="PF13254">
    <property type="entry name" value="DUF4045"/>
    <property type="match status" value="1"/>
</dbReference>
<feature type="compositionally biased region" description="Polar residues" evidence="1">
    <location>
        <begin position="85"/>
        <end position="97"/>
    </location>
</feature>
<feature type="compositionally biased region" description="Basic and acidic residues" evidence="1">
    <location>
        <begin position="695"/>
        <end position="714"/>
    </location>
</feature>
<comment type="caution">
    <text evidence="4">The sequence shown here is derived from an EMBL/GenBank/DDBJ whole genome shotgun (WGS) entry which is preliminary data.</text>
</comment>
<dbReference type="Proteomes" id="UP000214365">
    <property type="component" value="Unassembled WGS sequence"/>
</dbReference>
<feature type="compositionally biased region" description="Basic and acidic residues" evidence="1">
    <location>
        <begin position="103"/>
        <end position="112"/>
    </location>
</feature>
<dbReference type="GeneID" id="31008385"/>
<dbReference type="OrthoDB" id="6375767at2759"/>
<feature type="domain" description="DUF4045" evidence="2">
    <location>
        <begin position="5"/>
        <end position="714"/>
    </location>
</feature>
<feature type="compositionally biased region" description="Polar residues" evidence="1">
    <location>
        <begin position="578"/>
        <end position="589"/>
    </location>
</feature>
<evidence type="ECO:0000259" key="3">
    <source>
        <dbReference type="Pfam" id="PF25480"/>
    </source>
</evidence>
<dbReference type="SUPFAM" id="SSF55753">
    <property type="entry name" value="Actin depolymerizing proteins"/>
    <property type="match status" value="3"/>
</dbReference>
<feature type="compositionally biased region" description="Polar residues" evidence="1">
    <location>
        <begin position="481"/>
        <end position="490"/>
    </location>
</feature>
<name>A0A225ANP9_TALAT</name>
<feature type="region of interest" description="Disordered" evidence="1">
    <location>
        <begin position="1138"/>
        <end position="1196"/>
    </location>
</feature>
<evidence type="ECO:0000259" key="2">
    <source>
        <dbReference type="Pfam" id="PF13254"/>
    </source>
</evidence>
<feature type="compositionally biased region" description="Polar residues" evidence="1">
    <location>
        <begin position="898"/>
        <end position="918"/>
    </location>
</feature>
<dbReference type="Gene3D" id="3.40.20.10">
    <property type="entry name" value="Severin"/>
    <property type="match status" value="3"/>
</dbReference>
<feature type="compositionally biased region" description="Basic and acidic residues" evidence="1">
    <location>
        <begin position="553"/>
        <end position="563"/>
    </location>
</feature>
<evidence type="ECO:0000313" key="5">
    <source>
        <dbReference type="Proteomes" id="UP000214365"/>
    </source>
</evidence>
<keyword evidence="5" id="KW-1185">Reference proteome</keyword>
<dbReference type="GO" id="GO:0051014">
    <property type="term" value="P:actin filament severing"/>
    <property type="evidence" value="ECO:0007669"/>
    <property type="project" value="TreeGrafter"/>
</dbReference>
<dbReference type="GO" id="GO:0051016">
    <property type="term" value="P:barbed-end actin filament capping"/>
    <property type="evidence" value="ECO:0007669"/>
    <property type="project" value="TreeGrafter"/>
</dbReference>
<feature type="compositionally biased region" description="Low complexity" evidence="1">
    <location>
        <begin position="1100"/>
        <end position="1112"/>
    </location>
</feature>
<dbReference type="InterPro" id="IPR057226">
    <property type="entry name" value="DUF7904"/>
</dbReference>
<dbReference type="PANTHER" id="PTHR11977">
    <property type="entry name" value="VILLIN"/>
    <property type="match status" value="1"/>
</dbReference>
<feature type="compositionally biased region" description="Low complexity" evidence="1">
    <location>
        <begin position="755"/>
        <end position="770"/>
    </location>
</feature>
<feature type="compositionally biased region" description="Pro residues" evidence="1">
    <location>
        <begin position="1086"/>
        <end position="1099"/>
    </location>
</feature>
<feature type="compositionally biased region" description="Polar residues" evidence="1">
    <location>
        <begin position="527"/>
        <end position="552"/>
    </location>
</feature>
<feature type="compositionally biased region" description="Basic and acidic residues" evidence="1">
    <location>
        <begin position="435"/>
        <end position="444"/>
    </location>
</feature>
<dbReference type="STRING" id="1441469.A0A225ANP9"/>